<evidence type="ECO:0000313" key="2">
    <source>
        <dbReference type="Proteomes" id="UP001458880"/>
    </source>
</evidence>
<proteinExistence type="predicted"/>
<name>A0AAW1KG25_POPJA</name>
<accession>A0AAW1KG25</accession>
<comment type="caution">
    <text evidence="1">The sequence shown here is derived from an EMBL/GenBank/DDBJ whole genome shotgun (WGS) entry which is preliminary data.</text>
</comment>
<dbReference type="PANTHER" id="PTHR22955:SF65">
    <property type="entry name" value="INTEGRASE CATALYTIC DOMAIN-CONTAINING PROTEIN"/>
    <property type="match status" value="1"/>
</dbReference>
<organism evidence="1 2">
    <name type="scientific">Popillia japonica</name>
    <name type="common">Japanese beetle</name>
    <dbReference type="NCBI Taxonomy" id="7064"/>
    <lineage>
        <taxon>Eukaryota</taxon>
        <taxon>Metazoa</taxon>
        <taxon>Ecdysozoa</taxon>
        <taxon>Arthropoda</taxon>
        <taxon>Hexapoda</taxon>
        <taxon>Insecta</taxon>
        <taxon>Pterygota</taxon>
        <taxon>Neoptera</taxon>
        <taxon>Endopterygota</taxon>
        <taxon>Coleoptera</taxon>
        <taxon>Polyphaga</taxon>
        <taxon>Scarabaeiformia</taxon>
        <taxon>Scarabaeidae</taxon>
        <taxon>Rutelinae</taxon>
        <taxon>Popillia</taxon>
    </lineage>
</organism>
<reference evidence="1 2" key="1">
    <citation type="journal article" date="2024" name="BMC Genomics">
        <title>De novo assembly and annotation of Popillia japonica's genome with initial clues to its potential as an invasive pest.</title>
        <authorList>
            <person name="Cucini C."/>
            <person name="Boschi S."/>
            <person name="Funari R."/>
            <person name="Cardaioli E."/>
            <person name="Iannotti N."/>
            <person name="Marturano G."/>
            <person name="Paoli F."/>
            <person name="Bruttini M."/>
            <person name="Carapelli A."/>
            <person name="Frati F."/>
            <person name="Nardi F."/>
        </authorList>
    </citation>
    <scope>NUCLEOTIDE SEQUENCE [LARGE SCALE GENOMIC DNA]</scope>
    <source>
        <strain evidence="1">DMR45628</strain>
    </source>
</reference>
<dbReference type="Proteomes" id="UP001458880">
    <property type="component" value="Unassembled WGS sequence"/>
</dbReference>
<evidence type="ECO:0000313" key="1">
    <source>
        <dbReference type="EMBL" id="KAK9717483.1"/>
    </source>
</evidence>
<gene>
    <name evidence="1" type="ORF">QE152_g23714</name>
</gene>
<protein>
    <submittedName>
        <fullName evidence="1">Uncharacterized protein</fullName>
    </submittedName>
</protein>
<keyword evidence="2" id="KW-1185">Reference proteome</keyword>
<dbReference type="AlphaFoldDB" id="A0AAW1KG25"/>
<sequence length="115" mass="13436">MKDLWTDSTITLAWIRSRSRIWTTLVANRVSSIQTNTDSKDWRHVNGVENLADFITRGCAALELKNSQMWWHGPEWLKLDQSQLPVLNVRVDMKDVPERNRNTLVLVAERPHEEV</sequence>
<dbReference type="EMBL" id="JASPKY010000240">
    <property type="protein sequence ID" value="KAK9717483.1"/>
    <property type="molecule type" value="Genomic_DNA"/>
</dbReference>
<dbReference type="PANTHER" id="PTHR22955">
    <property type="entry name" value="RETROTRANSPOSON"/>
    <property type="match status" value="1"/>
</dbReference>